<dbReference type="Gene3D" id="1.10.357.10">
    <property type="entry name" value="Tetracycline Repressor, domain 2"/>
    <property type="match status" value="1"/>
</dbReference>
<feature type="domain" description="HTH tetR-type" evidence="4">
    <location>
        <begin position="20"/>
        <end position="80"/>
    </location>
</feature>
<dbReference type="Pfam" id="PF00440">
    <property type="entry name" value="TetR_N"/>
    <property type="match status" value="1"/>
</dbReference>
<proteinExistence type="predicted"/>
<sequence length="222" mass="25614">MHKTPQQLRARRRTQQERREETRKALLEGMMSALIELGYARTTTNEITRRAGLTSGALQHHFASREELVLALADYQFEEVRTQLEAFANDADAKADWQTFIELLREIYSGPRYMAIWEIVMGTRADAHLHALVMQHRIQSQAILERLWSNVFGQRIPDPSKRADLMHFTLATLRGYVFYNVIAPDKRFLERQKEMLSSFLEAEMHPSEGRASVTPGAIPPHP</sequence>
<evidence type="ECO:0000313" key="5">
    <source>
        <dbReference type="EMBL" id="PWJ82288.1"/>
    </source>
</evidence>
<feature type="DNA-binding region" description="H-T-H motif" evidence="2">
    <location>
        <begin position="43"/>
        <end position="62"/>
    </location>
</feature>
<evidence type="ECO:0000256" key="3">
    <source>
        <dbReference type="SAM" id="MobiDB-lite"/>
    </source>
</evidence>
<organism evidence="5 6">
    <name type="scientific">Pseudaminobacter salicylatoxidans</name>
    <dbReference type="NCBI Taxonomy" id="93369"/>
    <lineage>
        <taxon>Bacteria</taxon>
        <taxon>Pseudomonadati</taxon>
        <taxon>Pseudomonadota</taxon>
        <taxon>Alphaproteobacteria</taxon>
        <taxon>Hyphomicrobiales</taxon>
        <taxon>Phyllobacteriaceae</taxon>
        <taxon>Pseudaminobacter</taxon>
    </lineage>
</organism>
<evidence type="ECO:0000256" key="2">
    <source>
        <dbReference type="PROSITE-ProRule" id="PRU00335"/>
    </source>
</evidence>
<evidence type="ECO:0000313" key="6">
    <source>
        <dbReference type="Proteomes" id="UP000245396"/>
    </source>
</evidence>
<feature type="region of interest" description="Disordered" evidence="3">
    <location>
        <begin position="1"/>
        <end position="21"/>
    </location>
</feature>
<name>A0A316C2I6_PSESE</name>
<dbReference type="PROSITE" id="PS50977">
    <property type="entry name" value="HTH_TETR_2"/>
    <property type="match status" value="1"/>
</dbReference>
<evidence type="ECO:0000256" key="1">
    <source>
        <dbReference type="ARBA" id="ARBA00023125"/>
    </source>
</evidence>
<keyword evidence="1 2" id="KW-0238">DNA-binding</keyword>
<dbReference type="OrthoDB" id="9805134at2"/>
<evidence type="ECO:0000259" key="4">
    <source>
        <dbReference type="PROSITE" id="PS50977"/>
    </source>
</evidence>
<accession>A0A316C2I6</accession>
<protein>
    <submittedName>
        <fullName evidence="5">TetR family transcriptional regulator</fullName>
    </submittedName>
</protein>
<reference evidence="5 6" key="1">
    <citation type="submission" date="2018-05" db="EMBL/GenBank/DDBJ databases">
        <title>Genomic Encyclopedia of Type Strains, Phase IV (KMG-IV): sequencing the most valuable type-strain genomes for metagenomic binning, comparative biology and taxonomic classification.</title>
        <authorList>
            <person name="Goeker M."/>
        </authorList>
    </citation>
    <scope>NUCLEOTIDE SEQUENCE [LARGE SCALE GENOMIC DNA]</scope>
    <source>
        <strain evidence="5 6">DSM 6986</strain>
    </source>
</reference>
<dbReference type="PANTHER" id="PTHR43479">
    <property type="entry name" value="ACREF/ENVCD OPERON REPRESSOR-RELATED"/>
    <property type="match status" value="1"/>
</dbReference>
<keyword evidence="6" id="KW-1185">Reference proteome</keyword>
<dbReference type="PANTHER" id="PTHR43479:SF11">
    <property type="entry name" value="ACREF_ENVCD OPERON REPRESSOR-RELATED"/>
    <property type="match status" value="1"/>
</dbReference>
<dbReference type="PRINTS" id="PR00455">
    <property type="entry name" value="HTHTETR"/>
</dbReference>
<dbReference type="InterPro" id="IPR001647">
    <property type="entry name" value="HTH_TetR"/>
</dbReference>
<dbReference type="SUPFAM" id="SSF46689">
    <property type="entry name" value="Homeodomain-like"/>
    <property type="match status" value="1"/>
</dbReference>
<dbReference type="InterPro" id="IPR009057">
    <property type="entry name" value="Homeodomain-like_sf"/>
</dbReference>
<gene>
    <name evidence="5" type="ORF">C7441_10956</name>
</gene>
<dbReference type="AlphaFoldDB" id="A0A316C2I6"/>
<dbReference type="STRING" id="1192868.GCA_000304395_00369"/>
<dbReference type="GO" id="GO:0003677">
    <property type="term" value="F:DNA binding"/>
    <property type="evidence" value="ECO:0007669"/>
    <property type="project" value="UniProtKB-UniRule"/>
</dbReference>
<dbReference type="Proteomes" id="UP000245396">
    <property type="component" value="Unassembled WGS sequence"/>
</dbReference>
<comment type="caution">
    <text evidence="5">The sequence shown here is derived from an EMBL/GenBank/DDBJ whole genome shotgun (WGS) entry which is preliminary data.</text>
</comment>
<dbReference type="EMBL" id="QGGG01000009">
    <property type="protein sequence ID" value="PWJ82288.1"/>
    <property type="molecule type" value="Genomic_DNA"/>
</dbReference>
<dbReference type="InterPro" id="IPR050624">
    <property type="entry name" value="HTH-type_Tx_Regulator"/>
</dbReference>
<feature type="compositionally biased region" description="Basic residues" evidence="3">
    <location>
        <begin position="1"/>
        <end position="13"/>
    </location>
</feature>